<name>A0A9N8W8H5_9GLOM</name>
<comment type="caution">
    <text evidence="2">The sequence shown here is derived from an EMBL/GenBank/DDBJ whole genome shotgun (WGS) entry which is preliminary data.</text>
</comment>
<organism evidence="2 3">
    <name type="scientific">Ambispora gerdemannii</name>
    <dbReference type="NCBI Taxonomy" id="144530"/>
    <lineage>
        <taxon>Eukaryota</taxon>
        <taxon>Fungi</taxon>
        <taxon>Fungi incertae sedis</taxon>
        <taxon>Mucoromycota</taxon>
        <taxon>Glomeromycotina</taxon>
        <taxon>Glomeromycetes</taxon>
        <taxon>Archaeosporales</taxon>
        <taxon>Ambisporaceae</taxon>
        <taxon>Ambispora</taxon>
    </lineage>
</organism>
<keyword evidence="3" id="KW-1185">Reference proteome</keyword>
<keyword evidence="1" id="KW-1133">Transmembrane helix</keyword>
<protein>
    <submittedName>
        <fullName evidence="2">5282_t:CDS:1</fullName>
    </submittedName>
</protein>
<keyword evidence="1" id="KW-0472">Membrane</keyword>
<accession>A0A9N8W8H5</accession>
<dbReference type="OrthoDB" id="2443373at2759"/>
<dbReference type="EMBL" id="CAJVPL010000257">
    <property type="protein sequence ID" value="CAG8474393.1"/>
    <property type="molecule type" value="Genomic_DNA"/>
</dbReference>
<feature type="transmembrane region" description="Helical" evidence="1">
    <location>
        <begin position="176"/>
        <end position="196"/>
    </location>
</feature>
<dbReference type="Proteomes" id="UP000789831">
    <property type="component" value="Unassembled WGS sequence"/>
</dbReference>
<proteinExistence type="predicted"/>
<keyword evidence="1" id="KW-0812">Transmembrane</keyword>
<dbReference type="AlphaFoldDB" id="A0A9N8W8H5"/>
<evidence type="ECO:0000313" key="2">
    <source>
        <dbReference type="EMBL" id="CAG8474393.1"/>
    </source>
</evidence>
<evidence type="ECO:0000313" key="3">
    <source>
        <dbReference type="Proteomes" id="UP000789831"/>
    </source>
</evidence>
<evidence type="ECO:0000256" key="1">
    <source>
        <dbReference type="SAM" id="Phobius"/>
    </source>
</evidence>
<reference evidence="2" key="1">
    <citation type="submission" date="2021-06" db="EMBL/GenBank/DDBJ databases">
        <authorList>
            <person name="Kallberg Y."/>
            <person name="Tangrot J."/>
            <person name="Rosling A."/>
        </authorList>
    </citation>
    <scope>NUCLEOTIDE SEQUENCE</scope>
    <source>
        <strain evidence="2">MT106</strain>
    </source>
</reference>
<feature type="transmembrane region" description="Helical" evidence="1">
    <location>
        <begin position="108"/>
        <end position="129"/>
    </location>
</feature>
<feature type="transmembrane region" description="Helical" evidence="1">
    <location>
        <begin position="46"/>
        <end position="68"/>
    </location>
</feature>
<sequence length="221" mass="25240">MRNPNCLIRVWWIIVCVFNVALLLLSLIYILAYFTKWRHDNTITQNLFICILALELGPRIVCVLLLWWHYAAKKYFTFWDSIAVFCCKKEAYLIGGEKALTRRQIRTLGNCSDAITFFYLIFMCVALYINFGNFRTSLSEGITNSDIKEQVRNGIDGLGEGIKNPLENSGHADRKILTILIGLVLQAMILSLRVILRLLSECSAAVDANTDERGNSYTWTV</sequence>
<gene>
    <name evidence="2" type="ORF">AGERDE_LOCUS2902</name>
</gene>
<feature type="transmembrane region" description="Helical" evidence="1">
    <location>
        <begin position="12"/>
        <end position="34"/>
    </location>
</feature>